<protein>
    <submittedName>
        <fullName evidence="1">Uncharacterized protein</fullName>
    </submittedName>
</protein>
<proteinExistence type="predicted"/>
<evidence type="ECO:0000313" key="2">
    <source>
        <dbReference type="Proteomes" id="UP000074866"/>
    </source>
</evidence>
<reference evidence="1 2" key="1">
    <citation type="journal article" date="2016" name="Front. Microbiol.">
        <title>Genomic Resource of Rice Seed Associated Bacteria.</title>
        <authorList>
            <person name="Midha S."/>
            <person name="Bansal K."/>
            <person name="Sharma S."/>
            <person name="Kumar N."/>
            <person name="Patil P.P."/>
            <person name="Chaudhry V."/>
            <person name="Patil P.B."/>
        </authorList>
    </citation>
    <scope>NUCLEOTIDE SEQUENCE [LARGE SCALE GENOMIC DNA]</scope>
    <source>
        <strain evidence="1 2">NS115</strain>
    </source>
</reference>
<evidence type="ECO:0000313" key="1">
    <source>
        <dbReference type="EMBL" id="KTS84487.1"/>
    </source>
</evidence>
<comment type="caution">
    <text evidence="1">The sequence shown here is derived from an EMBL/GenBank/DDBJ whole genome shotgun (WGS) entry which is preliminary data.</text>
</comment>
<organism evidence="1 2">
    <name type="scientific">Paenibacillus jamilae</name>
    <dbReference type="NCBI Taxonomy" id="114136"/>
    <lineage>
        <taxon>Bacteria</taxon>
        <taxon>Bacillati</taxon>
        <taxon>Bacillota</taxon>
        <taxon>Bacilli</taxon>
        <taxon>Bacillales</taxon>
        <taxon>Paenibacillaceae</taxon>
        <taxon>Paenibacillus</taxon>
    </lineage>
</organism>
<accession>A0ACC4ZZX4</accession>
<dbReference type="Proteomes" id="UP000074866">
    <property type="component" value="Unassembled WGS sequence"/>
</dbReference>
<keyword evidence="2" id="KW-1185">Reference proteome</keyword>
<sequence length="124" mass="13785">MDKGIDYYMSLPYPIEVQLINDESGSYYFAKVPDLPGCHTDGPTAAEAVAELEIVKRDYLEVKLEIGADIPEPGALPSGTTNVRMPRTLHGQLIKDAEREKVSLNALIVYRLTQQTKEQSGVYK</sequence>
<gene>
    <name evidence="1" type="ORF">NS115_03630</name>
</gene>
<dbReference type="EMBL" id="LDRX01000015">
    <property type="protein sequence ID" value="KTS84487.1"/>
    <property type="molecule type" value="Genomic_DNA"/>
</dbReference>
<name>A0ACC4ZZX4_9BACL</name>